<sequence length="119" mass="13965">MATNIKQLLNQVLSSPEIVNLLPNKRVYFLHAEAPEKPYLEYEIIDEFGEAWAENREIATNYYIQVDIFSMGDYTAIENAVKDTMISYGFKRSMSVDLYENDIKLYHKVMRFVITLKNK</sequence>
<organism evidence="1 2">
    <name type="scientific">Desulfitobacterium hafniense (strain DSM 10664 / DCB-2)</name>
    <dbReference type="NCBI Taxonomy" id="272564"/>
    <lineage>
        <taxon>Bacteria</taxon>
        <taxon>Bacillati</taxon>
        <taxon>Bacillota</taxon>
        <taxon>Clostridia</taxon>
        <taxon>Eubacteriales</taxon>
        <taxon>Desulfitobacteriaceae</taxon>
        <taxon>Desulfitobacterium</taxon>
    </lineage>
</organism>
<evidence type="ECO:0008006" key="3">
    <source>
        <dbReference type="Google" id="ProtNLM"/>
    </source>
</evidence>
<dbReference type="EMBL" id="CP001336">
    <property type="protein sequence ID" value="ACL19516.1"/>
    <property type="molecule type" value="Genomic_DNA"/>
</dbReference>
<evidence type="ECO:0000313" key="1">
    <source>
        <dbReference type="EMBL" id="ACL19516.1"/>
    </source>
</evidence>
<accession>B8FNZ1</accession>
<dbReference type="HOGENOM" id="CLU_164594_0_0_9"/>
<protein>
    <recommendedName>
        <fullName evidence="3">Prohead protease</fullName>
    </recommendedName>
</protein>
<dbReference type="Proteomes" id="UP000007726">
    <property type="component" value="Chromosome"/>
</dbReference>
<gene>
    <name evidence="1" type="ordered locus">Dhaf_1463</name>
</gene>
<evidence type="ECO:0000313" key="2">
    <source>
        <dbReference type="Proteomes" id="UP000007726"/>
    </source>
</evidence>
<dbReference type="RefSeq" id="WP_015943449.1">
    <property type="nucleotide sequence ID" value="NC_011830.1"/>
</dbReference>
<dbReference type="AlphaFoldDB" id="B8FNZ1"/>
<proteinExistence type="predicted"/>
<reference evidence="1 2" key="1">
    <citation type="journal article" date="2012" name="BMC Microbiol.">
        <title>Genome sequence of Desulfitobacterium hafniense DCB-2, a Gram-positive anaerobe capable of dehalogenation and metal reduction.</title>
        <authorList>
            <person name="Kim S.H."/>
            <person name="Harzman C."/>
            <person name="Davis J.K."/>
            <person name="Hutcheson R."/>
            <person name="Broderick J.B."/>
            <person name="Marsh T.L."/>
            <person name="Tiedje J.M."/>
        </authorList>
    </citation>
    <scope>NUCLEOTIDE SEQUENCE [LARGE SCALE GENOMIC DNA]</scope>
    <source>
        <strain evidence="2">DSM 10664 / DCB-2</strain>
    </source>
</reference>
<name>B8FNZ1_DESHD</name>
<dbReference type="KEGG" id="dhd:Dhaf_1463"/>